<organism evidence="1">
    <name type="scientific">marine sediment metagenome</name>
    <dbReference type="NCBI Taxonomy" id="412755"/>
    <lineage>
        <taxon>unclassified sequences</taxon>
        <taxon>metagenomes</taxon>
        <taxon>ecological metagenomes</taxon>
    </lineage>
</organism>
<comment type="caution">
    <text evidence="1">The sequence shown here is derived from an EMBL/GenBank/DDBJ whole genome shotgun (WGS) entry which is preliminary data.</text>
</comment>
<proteinExistence type="predicted"/>
<accession>A0A0F9W8N1</accession>
<evidence type="ECO:0000313" key="1">
    <source>
        <dbReference type="EMBL" id="KKN74413.1"/>
    </source>
</evidence>
<dbReference type="AlphaFoldDB" id="A0A0F9W8N1"/>
<sequence length="116" mass="13462">MSEKTIWAYDVHKELNVLYGQAKKVGDIALALEILKLIQDNVKKPKLSNLTIDDETIEACCGIPSDEMREHIEKYHGNKFDLKQCPNCESWVSFLYSEHKNFCLVCLMAKFKKEHQ</sequence>
<dbReference type="EMBL" id="LAZR01000326">
    <property type="protein sequence ID" value="KKN74413.1"/>
    <property type="molecule type" value="Genomic_DNA"/>
</dbReference>
<protein>
    <submittedName>
        <fullName evidence="1">Uncharacterized protein</fullName>
    </submittedName>
</protein>
<reference evidence="1" key="1">
    <citation type="journal article" date="2015" name="Nature">
        <title>Complex archaea that bridge the gap between prokaryotes and eukaryotes.</title>
        <authorList>
            <person name="Spang A."/>
            <person name="Saw J.H."/>
            <person name="Jorgensen S.L."/>
            <person name="Zaremba-Niedzwiedzka K."/>
            <person name="Martijn J."/>
            <person name="Lind A.E."/>
            <person name="van Eijk R."/>
            <person name="Schleper C."/>
            <person name="Guy L."/>
            <person name="Ettema T.J."/>
        </authorList>
    </citation>
    <scope>NUCLEOTIDE SEQUENCE</scope>
</reference>
<gene>
    <name evidence="1" type="ORF">LCGC14_0390330</name>
</gene>
<name>A0A0F9W8N1_9ZZZZ</name>